<keyword evidence="4" id="KW-0507">mRNA processing</keyword>
<dbReference type="OrthoDB" id="10267305at2759"/>
<keyword evidence="5" id="KW-0747">Spliceosome</keyword>
<evidence type="ECO:0000256" key="4">
    <source>
        <dbReference type="ARBA" id="ARBA00022664"/>
    </source>
</evidence>
<dbReference type="PANTHER" id="PTHR36562">
    <property type="entry name" value="SERINE/ARGININE REPETITIVE MATRIX 2"/>
    <property type="match status" value="1"/>
</dbReference>
<dbReference type="InterPro" id="IPR013170">
    <property type="entry name" value="mRNA_splic_Cwf21_dom"/>
</dbReference>
<evidence type="ECO:0000256" key="6">
    <source>
        <dbReference type="ARBA" id="ARBA00023187"/>
    </source>
</evidence>
<dbReference type="EMBL" id="JAEUBF010000734">
    <property type="protein sequence ID" value="KAH3675658.1"/>
    <property type="molecule type" value="Genomic_DNA"/>
</dbReference>
<keyword evidence="11" id="KW-1185">Reference proteome</keyword>
<comment type="subcellular location">
    <subcellularLocation>
        <location evidence="1">Nucleus</location>
    </subcellularLocation>
</comment>
<comment type="similarity">
    <text evidence="2">Belongs to the CWC21 family.</text>
</comment>
<gene>
    <name evidence="10" type="ORF">WICMUC_002575</name>
</gene>
<dbReference type="Gene3D" id="6.10.140.420">
    <property type="match status" value="1"/>
</dbReference>
<dbReference type="GO" id="GO:0008380">
    <property type="term" value="P:RNA splicing"/>
    <property type="evidence" value="ECO:0007669"/>
    <property type="project" value="UniProtKB-KW"/>
</dbReference>
<evidence type="ECO:0000256" key="2">
    <source>
        <dbReference type="ARBA" id="ARBA00005954"/>
    </source>
</evidence>
<dbReference type="Pfam" id="PF08312">
    <property type="entry name" value="cwf21"/>
    <property type="match status" value="1"/>
</dbReference>
<reference evidence="10" key="1">
    <citation type="journal article" date="2021" name="Open Biol.">
        <title>Shared evolutionary footprints suggest mitochondrial oxidative damage underlies multiple complex I losses in fungi.</title>
        <authorList>
            <person name="Schikora-Tamarit M.A."/>
            <person name="Marcet-Houben M."/>
            <person name="Nosek J."/>
            <person name="Gabaldon T."/>
        </authorList>
    </citation>
    <scope>NUCLEOTIDE SEQUENCE</scope>
    <source>
        <strain evidence="10">CBS6341</strain>
    </source>
</reference>
<accession>A0A9P8PNT5</accession>
<dbReference type="AlphaFoldDB" id="A0A9P8PNT5"/>
<evidence type="ECO:0000313" key="11">
    <source>
        <dbReference type="Proteomes" id="UP000769528"/>
    </source>
</evidence>
<comment type="caution">
    <text evidence="10">The sequence shown here is derived from an EMBL/GenBank/DDBJ whole genome shotgun (WGS) entry which is preliminary data.</text>
</comment>
<dbReference type="Proteomes" id="UP000769528">
    <property type="component" value="Unassembled WGS sequence"/>
</dbReference>
<protein>
    <recommendedName>
        <fullName evidence="3">Pre-mRNA-splicing factor CWC21</fullName>
    </recommendedName>
</protein>
<evidence type="ECO:0000256" key="7">
    <source>
        <dbReference type="ARBA" id="ARBA00023242"/>
    </source>
</evidence>
<feature type="region of interest" description="Disordered" evidence="8">
    <location>
        <begin position="1"/>
        <end position="23"/>
    </location>
</feature>
<dbReference type="CDD" id="cd21372">
    <property type="entry name" value="cwf21_CWC21-like"/>
    <property type="match status" value="1"/>
</dbReference>
<evidence type="ECO:0000259" key="9">
    <source>
        <dbReference type="SMART" id="SM01115"/>
    </source>
</evidence>
<proteinExistence type="inferred from homology"/>
<evidence type="ECO:0000256" key="3">
    <source>
        <dbReference type="ARBA" id="ARBA00020641"/>
    </source>
</evidence>
<evidence type="ECO:0000256" key="8">
    <source>
        <dbReference type="SAM" id="MobiDB-lite"/>
    </source>
</evidence>
<feature type="domain" description="CWF21" evidence="9">
    <location>
        <begin position="62"/>
        <end position="108"/>
    </location>
</feature>
<feature type="compositionally biased region" description="Polar residues" evidence="8">
    <location>
        <begin position="11"/>
        <end position="23"/>
    </location>
</feature>
<dbReference type="SMART" id="SM01115">
    <property type="entry name" value="cwf21"/>
    <property type="match status" value="1"/>
</dbReference>
<evidence type="ECO:0000256" key="5">
    <source>
        <dbReference type="ARBA" id="ARBA00022728"/>
    </source>
</evidence>
<reference evidence="10" key="2">
    <citation type="submission" date="2021-01" db="EMBL/GenBank/DDBJ databases">
        <authorList>
            <person name="Schikora-Tamarit M.A."/>
        </authorList>
    </citation>
    <scope>NUCLEOTIDE SEQUENCE</scope>
    <source>
        <strain evidence="10">CBS6341</strain>
    </source>
</reference>
<dbReference type="GO" id="GO:0005681">
    <property type="term" value="C:spliceosomal complex"/>
    <property type="evidence" value="ECO:0007669"/>
    <property type="project" value="UniProtKB-KW"/>
</dbReference>
<sequence>MSYNGIGLSTARGSGTNGYIQKNVTHKNSLTSYQKRQSQKKLDSKLKTSNVTLDSIKDQELEIHNRKREIELKISEFRDKLEENDDLSDTEIEEKVEDFRNRIKSQYKSRHQRQEEKKKDTDGKHLKAGNRKFSKVEHLEIDY</sequence>
<feature type="region of interest" description="Disordered" evidence="8">
    <location>
        <begin position="104"/>
        <end position="131"/>
    </location>
</feature>
<evidence type="ECO:0000256" key="1">
    <source>
        <dbReference type="ARBA" id="ARBA00004123"/>
    </source>
</evidence>
<feature type="compositionally biased region" description="Basic and acidic residues" evidence="8">
    <location>
        <begin position="112"/>
        <end position="125"/>
    </location>
</feature>
<evidence type="ECO:0000313" key="10">
    <source>
        <dbReference type="EMBL" id="KAH3675658.1"/>
    </source>
</evidence>
<dbReference type="InterPro" id="IPR051372">
    <property type="entry name" value="CWC21"/>
</dbReference>
<keyword evidence="7" id="KW-0539">Nucleus</keyword>
<organism evidence="10 11">
    <name type="scientific">Wickerhamomyces mucosus</name>
    <dbReference type="NCBI Taxonomy" id="1378264"/>
    <lineage>
        <taxon>Eukaryota</taxon>
        <taxon>Fungi</taxon>
        <taxon>Dikarya</taxon>
        <taxon>Ascomycota</taxon>
        <taxon>Saccharomycotina</taxon>
        <taxon>Saccharomycetes</taxon>
        <taxon>Phaffomycetales</taxon>
        <taxon>Wickerhamomycetaceae</taxon>
        <taxon>Wickerhamomyces</taxon>
    </lineage>
</organism>
<dbReference type="PANTHER" id="PTHR36562:SF5">
    <property type="entry name" value="SERINE_ARGININE REPETITIVE MATRIX 2"/>
    <property type="match status" value="1"/>
</dbReference>
<dbReference type="GO" id="GO:0006397">
    <property type="term" value="P:mRNA processing"/>
    <property type="evidence" value="ECO:0007669"/>
    <property type="project" value="UniProtKB-KW"/>
</dbReference>
<name>A0A9P8PNT5_9ASCO</name>
<keyword evidence="6" id="KW-0508">mRNA splicing</keyword>